<evidence type="ECO:0000256" key="1">
    <source>
        <dbReference type="ARBA" id="ARBA00022670"/>
    </source>
</evidence>
<keyword evidence="3" id="KW-0378">Hydrolase</keyword>
<keyword evidence="9" id="KW-1185">Reference proteome</keyword>
<keyword evidence="6" id="KW-0482">Metalloprotease</keyword>
<name>A2FD84_TRIV3</name>
<dbReference type="InterPro" id="IPR037518">
    <property type="entry name" value="MPN"/>
</dbReference>
<dbReference type="KEGG" id="tva:4754919"/>
<dbReference type="PANTHER" id="PTHR10410">
    <property type="entry name" value="EUKARYOTIC TRANSLATION INITIATION FACTOR 3 -RELATED"/>
    <property type="match status" value="1"/>
</dbReference>
<dbReference type="PROSITE" id="PS50249">
    <property type="entry name" value="MPN"/>
    <property type="match status" value="1"/>
</dbReference>
<evidence type="ECO:0000256" key="4">
    <source>
        <dbReference type="ARBA" id="ARBA00022833"/>
    </source>
</evidence>
<dbReference type="VEuPathDB" id="TrichDB:TVAG_469140"/>
<keyword evidence="2" id="KW-0479">Metal-binding</keyword>
<keyword evidence="5" id="KW-0647">Proteasome</keyword>
<dbReference type="InterPro" id="IPR000555">
    <property type="entry name" value="JAMM/MPN+_dom"/>
</dbReference>
<dbReference type="FunCoup" id="A2FD84">
    <property type="interactions" value="904"/>
</dbReference>
<dbReference type="InterPro" id="IPR056263">
    <property type="entry name" value="RPN11_C"/>
</dbReference>
<dbReference type="SUPFAM" id="SSF102712">
    <property type="entry name" value="JAB1/MPN domain"/>
    <property type="match status" value="1"/>
</dbReference>
<dbReference type="VEuPathDB" id="TrichDB:TVAGG3_0180320"/>
<dbReference type="GO" id="GO:0043161">
    <property type="term" value="P:proteasome-mediated ubiquitin-dependent protein catabolic process"/>
    <property type="evidence" value="ECO:0000318"/>
    <property type="project" value="GO_Central"/>
</dbReference>
<dbReference type="OMA" id="KTGRHEM"/>
<organism evidence="8 9">
    <name type="scientific">Trichomonas vaginalis (strain ATCC PRA-98 / G3)</name>
    <dbReference type="NCBI Taxonomy" id="412133"/>
    <lineage>
        <taxon>Eukaryota</taxon>
        <taxon>Metamonada</taxon>
        <taxon>Parabasalia</taxon>
        <taxon>Trichomonadida</taxon>
        <taxon>Trichomonadidae</taxon>
        <taxon>Trichomonas</taxon>
    </lineage>
</organism>
<dbReference type="Pfam" id="PF23594">
    <property type="entry name" value="RPN11_C"/>
    <property type="match status" value="1"/>
</dbReference>
<evidence type="ECO:0000259" key="7">
    <source>
        <dbReference type="PROSITE" id="PS50249"/>
    </source>
</evidence>
<dbReference type="STRING" id="5722.A2FD84"/>
<dbReference type="GO" id="GO:0005634">
    <property type="term" value="C:nucleus"/>
    <property type="evidence" value="ECO:0000318"/>
    <property type="project" value="GO_Central"/>
</dbReference>
<dbReference type="SMART" id="SM00232">
    <property type="entry name" value="JAB_MPN"/>
    <property type="match status" value="1"/>
</dbReference>
<dbReference type="RefSeq" id="XP_001310070.1">
    <property type="nucleotide sequence ID" value="XM_001310069.1"/>
</dbReference>
<evidence type="ECO:0000256" key="5">
    <source>
        <dbReference type="ARBA" id="ARBA00022942"/>
    </source>
</evidence>
<dbReference type="InParanoid" id="A2FD84"/>
<protein>
    <submittedName>
        <fullName evidence="8">Clan MP, family M67, Poh1-like metallopeptidase</fullName>
    </submittedName>
</protein>
<dbReference type="InterPro" id="IPR050242">
    <property type="entry name" value="JAMM_MPN+_peptidase_M67A"/>
</dbReference>
<evidence type="ECO:0000256" key="2">
    <source>
        <dbReference type="ARBA" id="ARBA00022723"/>
    </source>
</evidence>
<sequence length="305" mass="34658">MFDHDTFAMEGMRTQPAHFDTSETVYVSGMALLKMLKHGKSGIPLEVCGLMLGRFIDDYTVHVVDVFPVPSTGTGTAVEAIDEVYQISMTKMLKSVGRQEDVIGWYHSHPGFGVWLSNVDINQQLYWEKINPRCIAVVVDPVQSVRGKVIIGAFRCIPQNQMTFQPNTEPRETTSFIGSLEKPSIKALVRGLNKLYYQLPVAYKMNTFEQQMLMSLNRPTWVAGFDLPSFVSREKQELTKIKRMTDCVDNYRHSIIEEESLTSSEYETRHVGKVDPKQYIKENAEEISEKEASQLIRLSIDGTAF</sequence>
<dbReference type="Proteomes" id="UP000001542">
    <property type="component" value="Unassembled WGS sequence"/>
</dbReference>
<dbReference type="GO" id="GO:0140492">
    <property type="term" value="F:metal-dependent deubiquitinase activity"/>
    <property type="evidence" value="ECO:0000318"/>
    <property type="project" value="GO_Central"/>
</dbReference>
<gene>
    <name evidence="8" type="ORF">TVAG_469140</name>
</gene>
<dbReference type="GO" id="GO:0008541">
    <property type="term" value="C:proteasome regulatory particle, lid subcomplex"/>
    <property type="evidence" value="ECO:0000318"/>
    <property type="project" value="GO_Central"/>
</dbReference>
<dbReference type="eggNOG" id="KOG1555">
    <property type="taxonomic scope" value="Eukaryota"/>
</dbReference>
<dbReference type="CDD" id="cd08069">
    <property type="entry name" value="MPN_RPN11_CSN5"/>
    <property type="match status" value="1"/>
</dbReference>
<dbReference type="AlphaFoldDB" id="A2FD84"/>
<evidence type="ECO:0000313" key="9">
    <source>
        <dbReference type="Proteomes" id="UP000001542"/>
    </source>
</evidence>
<dbReference type="GO" id="GO:0070628">
    <property type="term" value="F:proteasome binding"/>
    <property type="evidence" value="ECO:0000318"/>
    <property type="project" value="GO_Central"/>
</dbReference>
<dbReference type="Gene3D" id="3.40.140.10">
    <property type="entry name" value="Cytidine Deaminase, domain 2"/>
    <property type="match status" value="1"/>
</dbReference>
<evidence type="ECO:0000256" key="3">
    <source>
        <dbReference type="ARBA" id="ARBA00022801"/>
    </source>
</evidence>
<dbReference type="EMBL" id="DS113728">
    <property type="protein sequence ID" value="EAX97140.1"/>
    <property type="molecule type" value="Genomic_DNA"/>
</dbReference>
<proteinExistence type="predicted"/>
<dbReference type="OrthoDB" id="605656at2759"/>
<evidence type="ECO:0000256" key="6">
    <source>
        <dbReference type="ARBA" id="ARBA00023049"/>
    </source>
</evidence>
<keyword evidence="4" id="KW-0862">Zinc</keyword>
<accession>A2FD84</accession>
<keyword evidence="1" id="KW-0645">Protease</keyword>
<dbReference type="GO" id="GO:0046872">
    <property type="term" value="F:metal ion binding"/>
    <property type="evidence" value="ECO:0007669"/>
    <property type="project" value="UniProtKB-KW"/>
</dbReference>
<feature type="domain" description="MPN" evidence="7">
    <location>
        <begin position="25"/>
        <end position="160"/>
    </location>
</feature>
<evidence type="ECO:0000313" key="8">
    <source>
        <dbReference type="EMBL" id="EAX97140.1"/>
    </source>
</evidence>
<dbReference type="FunFam" id="3.40.140.10:FF:000026">
    <property type="entry name" value="26S proteasome non-ATPase regulatory subunit 14"/>
    <property type="match status" value="1"/>
</dbReference>
<reference evidence="8" key="2">
    <citation type="journal article" date="2007" name="Science">
        <title>Draft genome sequence of the sexually transmitted pathogen Trichomonas vaginalis.</title>
        <authorList>
            <person name="Carlton J.M."/>
            <person name="Hirt R.P."/>
            <person name="Silva J.C."/>
            <person name="Delcher A.L."/>
            <person name="Schatz M."/>
            <person name="Zhao Q."/>
            <person name="Wortman J.R."/>
            <person name="Bidwell S.L."/>
            <person name="Alsmark U.C.M."/>
            <person name="Besteiro S."/>
            <person name="Sicheritz-Ponten T."/>
            <person name="Noel C.J."/>
            <person name="Dacks J.B."/>
            <person name="Foster P.G."/>
            <person name="Simillion C."/>
            <person name="Van de Peer Y."/>
            <person name="Miranda-Saavedra D."/>
            <person name="Barton G.J."/>
            <person name="Westrop G.D."/>
            <person name="Mueller S."/>
            <person name="Dessi D."/>
            <person name="Fiori P.L."/>
            <person name="Ren Q."/>
            <person name="Paulsen I."/>
            <person name="Zhang H."/>
            <person name="Bastida-Corcuera F.D."/>
            <person name="Simoes-Barbosa A."/>
            <person name="Brown M.T."/>
            <person name="Hayes R.D."/>
            <person name="Mukherjee M."/>
            <person name="Okumura C.Y."/>
            <person name="Schneider R."/>
            <person name="Smith A.J."/>
            <person name="Vanacova S."/>
            <person name="Villalvazo M."/>
            <person name="Haas B.J."/>
            <person name="Pertea M."/>
            <person name="Feldblyum T.V."/>
            <person name="Utterback T.R."/>
            <person name="Shu C.L."/>
            <person name="Osoegawa K."/>
            <person name="de Jong P.J."/>
            <person name="Hrdy I."/>
            <person name="Horvathova L."/>
            <person name="Zubacova Z."/>
            <person name="Dolezal P."/>
            <person name="Malik S.B."/>
            <person name="Logsdon J.M. Jr."/>
            <person name="Henze K."/>
            <person name="Gupta A."/>
            <person name="Wang C.C."/>
            <person name="Dunne R.L."/>
            <person name="Upcroft J.A."/>
            <person name="Upcroft P."/>
            <person name="White O."/>
            <person name="Salzberg S.L."/>
            <person name="Tang P."/>
            <person name="Chiu C.-H."/>
            <person name="Lee Y.-S."/>
            <person name="Embley T.M."/>
            <person name="Coombs G.H."/>
            <person name="Mottram J.C."/>
            <person name="Tachezy J."/>
            <person name="Fraser-Liggett C.M."/>
            <person name="Johnson P.J."/>
        </authorList>
    </citation>
    <scope>NUCLEOTIDE SEQUENCE [LARGE SCALE GENOMIC DNA]</scope>
    <source>
        <strain evidence="8">G3</strain>
    </source>
</reference>
<dbReference type="Pfam" id="PF01398">
    <property type="entry name" value="JAB"/>
    <property type="match status" value="1"/>
</dbReference>
<dbReference type="SMR" id="A2FD84"/>
<reference evidence="8" key="1">
    <citation type="submission" date="2006-10" db="EMBL/GenBank/DDBJ databases">
        <authorList>
            <person name="Amadeo P."/>
            <person name="Zhao Q."/>
            <person name="Wortman J."/>
            <person name="Fraser-Liggett C."/>
            <person name="Carlton J."/>
        </authorList>
    </citation>
    <scope>NUCLEOTIDE SEQUENCE</scope>
    <source>
        <strain evidence="8">G3</strain>
    </source>
</reference>